<evidence type="ECO:0000256" key="3">
    <source>
        <dbReference type="ARBA" id="ARBA00004654"/>
    </source>
</evidence>
<dbReference type="PANTHER" id="PTHR15726">
    <property type="entry name" value="RAB11-FAMILY INTERACTING PROTEIN"/>
    <property type="match status" value="1"/>
</dbReference>
<keyword evidence="4" id="KW-0813">Transport</keyword>
<proteinExistence type="predicted"/>
<evidence type="ECO:0000256" key="1">
    <source>
        <dbReference type="ARBA" id="ARBA00004214"/>
    </source>
</evidence>
<evidence type="ECO:0000313" key="11">
    <source>
        <dbReference type="Proteomes" id="UP000770717"/>
    </source>
</evidence>
<evidence type="ECO:0000256" key="4">
    <source>
        <dbReference type="ARBA" id="ARBA00022448"/>
    </source>
</evidence>
<dbReference type="GO" id="GO:0055038">
    <property type="term" value="C:recycling endosome membrane"/>
    <property type="evidence" value="ECO:0007669"/>
    <property type="project" value="UniProtKB-SubCell"/>
</dbReference>
<dbReference type="AlphaFoldDB" id="A0A8J6EY01"/>
<dbReference type="GO" id="GO:0032465">
    <property type="term" value="P:regulation of cytokinesis"/>
    <property type="evidence" value="ECO:0007669"/>
    <property type="project" value="TreeGrafter"/>
</dbReference>
<evidence type="ECO:0000259" key="9">
    <source>
        <dbReference type="PROSITE" id="PS51511"/>
    </source>
</evidence>
<dbReference type="InterPro" id="IPR051977">
    <property type="entry name" value="Rab11-interacting_regulator"/>
</dbReference>
<reference evidence="10" key="1">
    <citation type="thesis" date="2020" institute="ProQuest LLC" country="789 East Eisenhower Parkway, Ann Arbor, MI, USA">
        <title>Comparative Genomics and Chromosome Evolution.</title>
        <authorList>
            <person name="Mudd A.B."/>
        </authorList>
    </citation>
    <scope>NUCLEOTIDE SEQUENCE</scope>
    <source>
        <strain evidence="10">HN-11 Male</strain>
        <tissue evidence="10">Kidney and liver</tissue>
    </source>
</reference>
<comment type="subcellular location">
    <subcellularLocation>
        <location evidence="2">Cleavage furrow</location>
    </subcellularLocation>
    <subcellularLocation>
        <location evidence="1">Midbody</location>
    </subcellularLocation>
    <subcellularLocation>
        <location evidence="3">Recycling endosome membrane</location>
        <topology evidence="3">Peripheral membrane protein</topology>
    </subcellularLocation>
</comment>
<keyword evidence="6" id="KW-0175">Coiled coil</keyword>
<protein>
    <recommendedName>
        <fullName evidence="9">FIP-RBD domain-containing protein</fullName>
    </recommendedName>
</protein>
<organism evidence="10 11">
    <name type="scientific">Eleutherodactylus coqui</name>
    <name type="common">Puerto Rican coqui</name>
    <dbReference type="NCBI Taxonomy" id="57060"/>
    <lineage>
        <taxon>Eukaryota</taxon>
        <taxon>Metazoa</taxon>
        <taxon>Chordata</taxon>
        <taxon>Craniata</taxon>
        <taxon>Vertebrata</taxon>
        <taxon>Euteleostomi</taxon>
        <taxon>Amphibia</taxon>
        <taxon>Batrachia</taxon>
        <taxon>Anura</taxon>
        <taxon>Neobatrachia</taxon>
        <taxon>Hyloidea</taxon>
        <taxon>Eleutherodactylidae</taxon>
        <taxon>Eleutherodactylinae</taxon>
        <taxon>Eleutherodactylus</taxon>
        <taxon>Eleutherodactylus</taxon>
    </lineage>
</organism>
<dbReference type="PANTHER" id="PTHR15726:SF6">
    <property type="entry name" value="RAB11 FAMILY-INTERACTING PROTEIN 3"/>
    <property type="match status" value="1"/>
</dbReference>
<dbReference type="InterPro" id="IPR019018">
    <property type="entry name" value="Rab-bd_FIP-RBD"/>
</dbReference>
<keyword evidence="11" id="KW-1185">Reference proteome</keyword>
<feature type="region of interest" description="Disordered" evidence="8">
    <location>
        <begin position="351"/>
        <end position="376"/>
    </location>
</feature>
<keyword evidence="7" id="KW-0472">Membrane</keyword>
<gene>
    <name evidence="10" type="ORF">GDO78_002243</name>
</gene>
<feature type="compositionally biased region" description="Polar residues" evidence="8">
    <location>
        <begin position="124"/>
        <end position="136"/>
    </location>
</feature>
<dbReference type="GO" id="GO:0032154">
    <property type="term" value="C:cleavage furrow"/>
    <property type="evidence" value="ECO:0007669"/>
    <property type="project" value="UniProtKB-SubCell"/>
</dbReference>
<comment type="caution">
    <text evidence="10">The sequence shown here is derived from an EMBL/GenBank/DDBJ whole genome shotgun (WGS) entry which is preliminary data.</text>
</comment>
<dbReference type="GO" id="GO:0030496">
    <property type="term" value="C:midbody"/>
    <property type="evidence" value="ECO:0007669"/>
    <property type="project" value="UniProtKB-SubCell"/>
</dbReference>
<keyword evidence="5" id="KW-0967">Endosome</keyword>
<dbReference type="GO" id="GO:0030139">
    <property type="term" value="C:endocytic vesicle"/>
    <property type="evidence" value="ECO:0007669"/>
    <property type="project" value="TreeGrafter"/>
</dbReference>
<dbReference type="Gene3D" id="1.20.5.2440">
    <property type="match status" value="1"/>
</dbReference>
<accession>A0A8J6EY01</accession>
<feature type="region of interest" description="Disordered" evidence="8">
    <location>
        <begin position="118"/>
        <end position="139"/>
    </location>
</feature>
<sequence>MQLYDMGYPSEEEPACSVDFDDLAAFEVTEVTDSAYVGSESAYSECETFTDEDTGGLAAQEDPETEGDGAGSRGHAPATPEGLELSLCDISGVAVTGQEEQFEDFGEGAEPDLFNSHCEEEQESFTQTTNASQRLPSSGAPVSERQLLAPPLCPGLGGLYCSQCHKHINRLEDLSTRLRYLEMDSPDKRTSSRKEARRLHHTGFLEDQGEQPLTNMSCDDTDLIDKVLYLEQRVSELERDAAMTGEQQNRLRQENLHLLHRAHALEEQLKDQEVRSDEVQSEETRKHRDELRKMERDRGFRLSSLKARLQELENENVELRSQLPSAKAATQRLEEEKHKLLDQVEELQRQLKDHQEQNKKLGGKLSKEKHKQQSEKERCQEVIEELRRELEQTQLLRLEMEQRMGLGNSAALQEYNSRTREAELEHEVRRLKQEQRLLKEQNEELNGQIINLSIQGAKNLFSTTFSDSLAAEISSVSRDELMEAIQKQEEINLRLQDYIDRIIVAIMETNPAILEVKIH</sequence>
<dbReference type="SUPFAM" id="SSF144270">
    <property type="entry name" value="Eferin C-derminal domain-like"/>
    <property type="match status" value="1"/>
</dbReference>
<dbReference type="InterPro" id="IPR057316">
    <property type="entry name" value="Rab11-FIP3/4_dom"/>
</dbReference>
<dbReference type="EMBL" id="WNTK01000010">
    <property type="protein sequence ID" value="KAG9476741.1"/>
    <property type="molecule type" value="Genomic_DNA"/>
</dbReference>
<dbReference type="Pfam" id="PF09457">
    <property type="entry name" value="RBD-FIP"/>
    <property type="match status" value="1"/>
</dbReference>
<evidence type="ECO:0000256" key="2">
    <source>
        <dbReference type="ARBA" id="ARBA00004626"/>
    </source>
</evidence>
<dbReference type="PROSITE" id="PS51511">
    <property type="entry name" value="FIP_RBD"/>
    <property type="match status" value="1"/>
</dbReference>
<dbReference type="Proteomes" id="UP000770717">
    <property type="component" value="Unassembled WGS sequence"/>
</dbReference>
<dbReference type="FunFam" id="1.20.5.2440:FF:000001">
    <property type="entry name" value="RAB11 family interacting protein 4"/>
    <property type="match status" value="1"/>
</dbReference>
<name>A0A8J6EY01_ELECQ</name>
<evidence type="ECO:0000256" key="8">
    <source>
        <dbReference type="SAM" id="MobiDB-lite"/>
    </source>
</evidence>
<evidence type="ECO:0000256" key="6">
    <source>
        <dbReference type="ARBA" id="ARBA00023054"/>
    </source>
</evidence>
<dbReference type="Pfam" id="PF25450">
    <property type="entry name" value="Rab11-FIP3"/>
    <property type="match status" value="1"/>
</dbReference>
<feature type="region of interest" description="Disordered" evidence="8">
    <location>
        <begin position="39"/>
        <end position="81"/>
    </location>
</feature>
<dbReference type="InterPro" id="IPR037245">
    <property type="entry name" value="FIP-RBD_C_sf"/>
</dbReference>
<evidence type="ECO:0000313" key="10">
    <source>
        <dbReference type="EMBL" id="KAG9476741.1"/>
    </source>
</evidence>
<evidence type="ECO:0000256" key="7">
    <source>
        <dbReference type="ARBA" id="ARBA00023136"/>
    </source>
</evidence>
<evidence type="ECO:0000256" key="5">
    <source>
        <dbReference type="ARBA" id="ARBA00022753"/>
    </source>
</evidence>
<feature type="region of interest" description="Disordered" evidence="8">
    <location>
        <begin position="270"/>
        <end position="290"/>
    </location>
</feature>
<dbReference type="OrthoDB" id="418358at2759"/>
<dbReference type="GO" id="GO:0032456">
    <property type="term" value="P:endocytic recycling"/>
    <property type="evidence" value="ECO:0007669"/>
    <property type="project" value="TreeGrafter"/>
</dbReference>
<feature type="domain" description="FIP-RBD" evidence="9">
    <location>
        <begin position="455"/>
        <end position="517"/>
    </location>
</feature>